<proteinExistence type="predicted"/>
<dbReference type="RefSeq" id="XP_010441508.1">
    <property type="nucleotide sequence ID" value="XM_010443206.1"/>
</dbReference>
<reference evidence="3" key="1">
    <citation type="journal article" date="2014" name="Nat. Commun.">
        <title>The emerging biofuel crop Camelina sativa retains a highly undifferentiated hexaploid genome structure.</title>
        <authorList>
            <person name="Kagale S."/>
            <person name="Koh C."/>
            <person name="Nixon J."/>
            <person name="Bollina V."/>
            <person name="Clarke W.E."/>
            <person name="Tuteja R."/>
            <person name="Spillane C."/>
            <person name="Robinson S.J."/>
            <person name="Links M.G."/>
            <person name="Clarke C."/>
            <person name="Higgins E.E."/>
            <person name="Huebert T."/>
            <person name="Sharpe A.G."/>
            <person name="Parkin I.A."/>
        </authorList>
    </citation>
    <scope>NUCLEOTIDE SEQUENCE [LARGE SCALE GENOMIC DNA]</scope>
    <source>
        <strain evidence="3">cv. DH55</strain>
    </source>
</reference>
<gene>
    <name evidence="4" type="primary">LOC104724663</name>
</gene>
<dbReference type="PANTHER" id="PTHR31890:SF9">
    <property type="entry name" value="PLANT INVERTASE_PECTIN METHYLESTERASE INHIBITOR SUPERFAMILY PROTEIN"/>
    <property type="match status" value="1"/>
</dbReference>
<reference evidence="4" key="2">
    <citation type="submission" date="2025-08" db="UniProtKB">
        <authorList>
            <consortium name="RefSeq"/>
        </authorList>
    </citation>
    <scope>IDENTIFICATION</scope>
    <source>
        <tissue evidence="4">Leaf</tissue>
    </source>
</reference>
<name>A0ABM0UI62_CAMSA</name>
<dbReference type="InterPro" id="IPR035513">
    <property type="entry name" value="Invertase/methylesterase_inhib"/>
</dbReference>
<protein>
    <submittedName>
        <fullName evidence="4">Uncharacterized protein LOC104724663</fullName>
    </submittedName>
</protein>
<evidence type="ECO:0000256" key="1">
    <source>
        <dbReference type="SAM" id="SignalP"/>
    </source>
</evidence>
<sequence length="173" mass="18012">MIASSSFFFGVVSLAVLLPFLLLSASATSYIDAICSNSPGDKAFCAKTLSAYPPAASATSTLQAAVATLRLGMSYANKSADIAGTAEKENPKLKGSQDAFLGIIGNLKSSTSELTEDPQTANYDAMVCYDNTKILEDLVGKNKDKASTTIFTMTVMMNKLIDLTVGATIAIGG</sequence>
<feature type="signal peptide" evidence="1">
    <location>
        <begin position="1"/>
        <end position="27"/>
    </location>
</feature>
<organism evidence="3 4">
    <name type="scientific">Camelina sativa</name>
    <name type="common">False flax</name>
    <name type="synonym">Myagrum sativum</name>
    <dbReference type="NCBI Taxonomy" id="90675"/>
    <lineage>
        <taxon>Eukaryota</taxon>
        <taxon>Viridiplantae</taxon>
        <taxon>Streptophyta</taxon>
        <taxon>Embryophyta</taxon>
        <taxon>Tracheophyta</taxon>
        <taxon>Spermatophyta</taxon>
        <taxon>Magnoliopsida</taxon>
        <taxon>eudicotyledons</taxon>
        <taxon>Gunneridae</taxon>
        <taxon>Pentapetalae</taxon>
        <taxon>rosids</taxon>
        <taxon>malvids</taxon>
        <taxon>Brassicales</taxon>
        <taxon>Brassicaceae</taxon>
        <taxon>Camelineae</taxon>
        <taxon>Camelina</taxon>
    </lineage>
</organism>
<dbReference type="SUPFAM" id="SSF101148">
    <property type="entry name" value="Plant invertase/pectin methylesterase inhibitor"/>
    <property type="match status" value="1"/>
</dbReference>
<dbReference type="InterPro" id="IPR006501">
    <property type="entry name" value="Pectinesterase_inhib_dom"/>
</dbReference>
<dbReference type="PANTHER" id="PTHR31890">
    <property type="entry name" value="PLANT INVERTASE/PECTIN METHYLESTERASE INHIBITOR SUPERFAMILY PROTEIN"/>
    <property type="match status" value="1"/>
</dbReference>
<dbReference type="Proteomes" id="UP000694864">
    <property type="component" value="Chromosome 2"/>
</dbReference>
<dbReference type="GeneID" id="104724663"/>
<evidence type="ECO:0000259" key="2">
    <source>
        <dbReference type="SMART" id="SM00856"/>
    </source>
</evidence>
<keyword evidence="1" id="KW-0732">Signal</keyword>
<accession>A0ABM0UI62</accession>
<evidence type="ECO:0000313" key="3">
    <source>
        <dbReference type="Proteomes" id="UP000694864"/>
    </source>
</evidence>
<keyword evidence="3" id="KW-1185">Reference proteome</keyword>
<dbReference type="SMART" id="SM00856">
    <property type="entry name" value="PMEI"/>
    <property type="match status" value="1"/>
</dbReference>
<feature type="domain" description="Pectinesterase inhibitor" evidence="2">
    <location>
        <begin position="26"/>
        <end position="167"/>
    </location>
</feature>
<feature type="chain" id="PRO_5045862906" evidence="1">
    <location>
        <begin position="28"/>
        <end position="173"/>
    </location>
</feature>
<dbReference type="Gene3D" id="1.20.140.40">
    <property type="entry name" value="Invertase/pectin methylesterase inhibitor family protein"/>
    <property type="match status" value="1"/>
</dbReference>
<evidence type="ECO:0000313" key="4">
    <source>
        <dbReference type="RefSeq" id="XP_010441508.1"/>
    </source>
</evidence>